<accession>A0A9P4UJN6</accession>
<dbReference type="Proteomes" id="UP000799764">
    <property type="component" value="Unassembled WGS sequence"/>
</dbReference>
<keyword evidence="8 10" id="KW-0694">RNA-binding</keyword>
<dbReference type="PANTHER" id="PTHR13734">
    <property type="entry name" value="TRNA-NUCLEOTIDYLTRANSFERASE"/>
    <property type="match status" value="1"/>
</dbReference>
<evidence type="ECO:0000256" key="8">
    <source>
        <dbReference type="ARBA" id="ARBA00022884"/>
    </source>
</evidence>
<dbReference type="GO" id="GO:0003723">
    <property type="term" value="F:RNA binding"/>
    <property type="evidence" value="ECO:0007669"/>
    <property type="project" value="UniProtKB-KW"/>
</dbReference>
<evidence type="ECO:0000256" key="6">
    <source>
        <dbReference type="ARBA" id="ARBA00022741"/>
    </source>
</evidence>
<dbReference type="InterPro" id="IPR018870">
    <property type="entry name" value="Tti2"/>
</dbReference>
<dbReference type="GO" id="GO:0005739">
    <property type="term" value="C:mitochondrion"/>
    <property type="evidence" value="ECO:0007669"/>
    <property type="project" value="UniProtKB-ARBA"/>
</dbReference>
<dbReference type="PANTHER" id="PTHR13734:SF5">
    <property type="entry name" value="CCA TRNA NUCLEOTIDYLTRANSFERASE, MITOCHONDRIAL"/>
    <property type="match status" value="1"/>
</dbReference>
<dbReference type="Pfam" id="PF12627">
    <property type="entry name" value="PolyA_pol_RNAbd"/>
    <property type="match status" value="1"/>
</dbReference>
<dbReference type="GO" id="GO:0001680">
    <property type="term" value="P:tRNA 3'-terminal CCA addition"/>
    <property type="evidence" value="ECO:0007669"/>
    <property type="project" value="UniProtKB-ARBA"/>
</dbReference>
<dbReference type="SUPFAM" id="SSF48371">
    <property type="entry name" value="ARM repeat"/>
    <property type="match status" value="1"/>
</dbReference>
<dbReference type="SUPFAM" id="SSF81891">
    <property type="entry name" value="Poly A polymerase C-terminal region-like"/>
    <property type="match status" value="1"/>
</dbReference>
<comment type="caution">
    <text evidence="15">The sequence shown here is derived from an EMBL/GenBank/DDBJ whole genome shotgun (WGS) entry which is preliminary data.</text>
</comment>
<dbReference type="InterPro" id="IPR032810">
    <property type="entry name" value="CCA-adding_enz_C"/>
</dbReference>
<proteinExistence type="inferred from homology"/>
<dbReference type="OrthoDB" id="445712at2759"/>
<evidence type="ECO:0000256" key="11">
    <source>
        <dbReference type="SAM" id="MobiDB-lite"/>
    </source>
</evidence>
<dbReference type="InterPro" id="IPR002646">
    <property type="entry name" value="PolA_pol_head_dom"/>
</dbReference>
<dbReference type="GO" id="GO:0052927">
    <property type="term" value="F:CC tRNA cytidylyltransferase activity"/>
    <property type="evidence" value="ECO:0007669"/>
    <property type="project" value="TreeGrafter"/>
</dbReference>
<dbReference type="GO" id="GO:0046872">
    <property type="term" value="F:metal ion binding"/>
    <property type="evidence" value="ECO:0007669"/>
    <property type="project" value="UniProtKB-KW"/>
</dbReference>
<dbReference type="Pfam" id="PF10521">
    <property type="entry name" value="Tti2"/>
    <property type="match status" value="1"/>
</dbReference>
<evidence type="ECO:0000256" key="4">
    <source>
        <dbReference type="ARBA" id="ARBA00022695"/>
    </source>
</evidence>
<keyword evidence="5" id="KW-0479">Metal-binding</keyword>
<dbReference type="Pfam" id="PF13735">
    <property type="entry name" value="tRNA_NucTran2_2"/>
    <property type="match status" value="1"/>
</dbReference>
<keyword evidence="6" id="KW-0547">Nucleotide-binding</keyword>
<keyword evidence="2 10" id="KW-0808">Transferase</keyword>
<gene>
    <name evidence="15" type="ORF">P171DRAFT_468058</name>
</gene>
<dbReference type="Pfam" id="PF01743">
    <property type="entry name" value="PolyA_pol"/>
    <property type="match status" value="1"/>
</dbReference>
<comment type="similarity">
    <text evidence="9">Belongs to the TTI2 family.</text>
</comment>
<evidence type="ECO:0000313" key="15">
    <source>
        <dbReference type="EMBL" id="KAF2451507.1"/>
    </source>
</evidence>
<keyword evidence="7" id="KW-0460">Magnesium</keyword>
<organism evidence="15 16">
    <name type="scientific">Karstenula rhodostoma CBS 690.94</name>
    <dbReference type="NCBI Taxonomy" id="1392251"/>
    <lineage>
        <taxon>Eukaryota</taxon>
        <taxon>Fungi</taxon>
        <taxon>Dikarya</taxon>
        <taxon>Ascomycota</taxon>
        <taxon>Pezizomycotina</taxon>
        <taxon>Dothideomycetes</taxon>
        <taxon>Pleosporomycetidae</taxon>
        <taxon>Pleosporales</taxon>
        <taxon>Massarineae</taxon>
        <taxon>Didymosphaeriaceae</taxon>
        <taxon>Karstenula</taxon>
    </lineage>
</organism>
<evidence type="ECO:0000313" key="16">
    <source>
        <dbReference type="Proteomes" id="UP000799764"/>
    </source>
</evidence>
<feature type="domain" description="CCA-adding enzyme C-terminal" evidence="14">
    <location>
        <begin position="529"/>
        <end position="602"/>
    </location>
</feature>
<keyword evidence="3" id="KW-0819">tRNA processing</keyword>
<dbReference type="GO" id="GO:0000166">
    <property type="term" value="F:nucleotide binding"/>
    <property type="evidence" value="ECO:0007669"/>
    <property type="project" value="UniProtKB-KW"/>
</dbReference>
<dbReference type="Gene3D" id="3.30.460.10">
    <property type="entry name" value="Beta Polymerase, domain 2"/>
    <property type="match status" value="1"/>
</dbReference>
<evidence type="ECO:0000259" key="14">
    <source>
        <dbReference type="Pfam" id="PF13735"/>
    </source>
</evidence>
<dbReference type="EMBL" id="MU001492">
    <property type="protein sequence ID" value="KAF2451507.1"/>
    <property type="molecule type" value="Genomic_DNA"/>
</dbReference>
<dbReference type="AlphaFoldDB" id="A0A9P4UJN6"/>
<sequence length="976" mass="110216">MSLMSRAFRVCTSRGISFYTTPRRLSPLSQPGFLRPIAQSGLCNSRPLRLFSCMPAGRLPSPNSQEEPVPKRRKTGSSEPRFIRSHSGMASRSDANPTTLELTDEETKLRNLLLAVAAYIDQTPAVGNAGVSVPEDVTQEKIVLRWTGGWVRDKLLGVGSHDVDVAINKMTGEHFGLKMLEYLKVPGNLEKHDFGADESGKIMSGLHTIKANPEASKNLETATIKVMGIDLDLVNLRKETYDEVSRNPQMEFGTAEEDAMRRDATVNAMFYNLNTQQIEDFTGRGFDDMAAKIIRTPLEPYQTFKDDPLRVLRLIRFASRLDYTLDPETAKAMANKDIQEALKIKIKRERVGIEMEKMLRGPDPGMALRLIDEAGLYDTIFTDPTRKPEFRPDVEHYRKAYHFMTRWINERDSSKYPVIPQTLLGTRGAEVDEEYLAWVCTAVLPWADAPKIPPPKKNRQPLHAASLVAQEGLKAPNRVCDVLTASLNNYEAISQLVGECQKRLPKEDPSSPAQREKIGMALRNGGRTWKSQVFFSLLHEIVYGEHSTEDILRQYANFLTIVTDLNLLEVINLKPLVNGTDLAKALEVKPGPWMKDALDVVLAWQLRNPSVTDPADAIEEVKKTSKSELPSRLISHFLTLTIRPLFTQTKSNDIGDAPAPWKTRENKSFLDLLHWCIRAADEKDLRECFRLIRPPVFRMLEDSNIEWKAKACQVITELVGRAPENIKEECRNLFSEDLFGCFNYLPTLTPAPNAASLLDHVYPALISFVPVAEARIAAQERQGSSSKGKARTGISILSEQDVRFLDKIVRQGIIAVLHHAPTPTTYPELTTLVLSNLIRLIVAQEIEWVKHANDILPLLHDILRDKFSPTYPDLSRAATRCLRICIANGWPRMDTTRLQEMYLSTATAWINCSEYDIDLKRLDGLRGDLKETAMYLESVFHRDGIDVDTASWWTGEKERARKENAPWKDMLESCSK</sequence>
<feature type="compositionally biased region" description="Polar residues" evidence="11">
    <location>
        <begin position="88"/>
        <end position="97"/>
    </location>
</feature>
<protein>
    <submittedName>
        <fullName evidence="15">Poly A polymerase C-terminal region-like protein</fullName>
    </submittedName>
</protein>
<dbReference type="InterPro" id="IPR016024">
    <property type="entry name" value="ARM-type_fold"/>
</dbReference>
<feature type="region of interest" description="Disordered" evidence="11">
    <location>
        <begin position="54"/>
        <end position="98"/>
    </location>
</feature>
<dbReference type="Gene3D" id="1.10.3090.10">
    <property type="entry name" value="cca-adding enzyme, domain 2"/>
    <property type="match status" value="1"/>
</dbReference>
<evidence type="ECO:0000256" key="9">
    <source>
        <dbReference type="ARBA" id="ARBA00034736"/>
    </source>
</evidence>
<evidence type="ECO:0000259" key="12">
    <source>
        <dbReference type="Pfam" id="PF01743"/>
    </source>
</evidence>
<comment type="similarity">
    <text evidence="1 10">Belongs to the tRNA nucleotidyltransferase/poly(A) polymerase family.</text>
</comment>
<evidence type="ECO:0000256" key="5">
    <source>
        <dbReference type="ARBA" id="ARBA00022723"/>
    </source>
</evidence>
<evidence type="ECO:0000256" key="1">
    <source>
        <dbReference type="ARBA" id="ARBA00007265"/>
    </source>
</evidence>
<evidence type="ECO:0000256" key="2">
    <source>
        <dbReference type="ARBA" id="ARBA00022679"/>
    </source>
</evidence>
<evidence type="ECO:0000256" key="10">
    <source>
        <dbReference type="RuleBase" id="RU003953"/>
    </source>
</evidence>
<name>A0A9P4UJN6_9PLEO</name>
<dbReference type="GO" id="GO:0052929">
    <property type="term" value="F:ATP:3'-cytidine-cytidine-tRNA adenylyltransferase activity"/>
    <property type="evidence" value="ECO:0007669"/>
    <property type="project" value="TreeGrafter"/>
</dbReference>
<evidence type="ECO:0000259" key="13">
    <source>
        <dbReference type="Pfam" id="PF12627"/>
    </source>
</evidence>
<dbReference type="InterPro" id="IPR043519">
    <property type="entry name" value="NT_sf"/>
</dbReference>
<dbReference type="GO" id="GO:0110078">
    <property type="term" value="C:TTT Hsp90 cochaperone complex"/>
    <property type="evidence" value="ECO:0007669"/>
    <property type="project" value="InterPro"/>
</dbReference>
<dbReference type="InterPro" id="IPR032828">
    <property type="entry name" value="PolyA_RNA-bd"/>
</dbReference>
<dbReference type="CDD" id="cd05398">
    <property type="entry name" value="NT_ClassII-CCAase"/>
    <property type="match status" value="1"/>
</dbReference>
<dbReference type="FunFam" id="3.30.460.10:FF:000019">
    <property type="entry name" value="tRNA nucleotidyltransferase cca2"/>
    <property type="match status" value="1"/>
</dbReference>
<evidence type="ECO:0000256" key="3">
    <source>
        <dbReference type="ARBA" id="ARBA00022694"/>
    </source>
</evidence>
<keyword evidence="16" id="KW-1185">Reference proteome</keyword>
<dbReference type="SUPFAM" id="SSF81301">
    <property type="entry name" value="Nucleotidyltransferase"/>
    <property type="match status" value="1"/>
</dbReference>
<feature type="domain" description="Poly A polymerase head" evidence="12">
    <location>
        <begin position="145"/>
        <end position="295"/>
    </location>
</feature>
<evidence type="ECO:0000256" key="7">
    <source>
        <dbReference type="ARBA" id="ARBA00022842"/>
    </source>
</evidence>
<reference evidence="15" key="1">
    <citation type="journal article" date="2020" name="Stud. Mycol.">
        <title>101 Dothideomycetes genomes: a test case for predicting lifestyles and emergence of pathogens.</title>
        <authorList>
            <person name="Haridas S."/>
            <person name="Albert R."/>
            <person name="Binder M."/>
            <person name="Bloem J."/>
            <person name="Labutti K."/>
            <person name="Salamov A."/>
            <person name="Andreopoulos B."/>
            <person name="Baker S."/>
            <person name="Barry K."/>
            <person name="Bills G."/>
            <person name="Bluhm B."/>
            <person name="Cannon C."/>
            <person name="Castanera R."/>
            <person name="Culley D."/>
            <person name="Daum C."/>
            <person name="Ezra D."/>
            <person name="Gonzalez J."/>
            <person name="Henrissat B."/>
            <person name="Kuo A."/>
            <person name="Liang C."/>
            <person name="Lipzen A."/>
            <person name="Lutzoni F."/>
            <person name="Magnuson J."/>
            <person name="Mondo S."/>
            <person name="Nolan M."/>
            <person name="Ohm R."/>
            <person name="Pangilinan J."/>
            <person name="Park H.-J."/>
            <person name="Ramirez L."/>
            <person name="Alfaro M."/>
            <person name="Sun H."/>
            <person name="Tritt A."/>
            <person name="Yoshinaga Y."/>
            <person name="Zwiers L.-H."/>
            <person name="Turgeon B."/>
            <person name="Goodwin S."/>
            <person name="Spatafora J."/>
            <person name="Crous P."/>
            <person name="Grigoriev I."/>
        </authorList>
    </citation>
    <scope>NUCLEOTIDE SEQUENCE</scope>
    <source>
        <strain evidence="15">CBS 690.94</strain>
    </source>
</reference>
<keyword evidence="4" id="KW-0548">Nucleotidyltransferase</keyword>
<feature type="domain" description="tRNA nucleotidyltransferase/poly(A) polymerase RNA and SrmB- binding" evidence="13">
    <location>
        <begin position="323"/>
        <end position="381"/>
    </location>
</feature>